<dbReference type="RefSeq" id="WP_048630128.1">
    <property type="nucleotide sequence ID" value="NZ_CVQQ01000001.1"/>
</dbReference>
<feature type="domain" description="ChsH2 rubredoxin-like zinc ribbon" evidence="2">
    <location>
        <begin position="3"/>
        <end position="26"/>
    </location>
</feature>
<dbReference type="SUPFAM" id="SSF50249">
    <property type="entry name" value="Nucleic acid-binding proteins"/>
    <property type="match status" value="1"/>
</dbReference>
<dbReference type="PANTHER" id="PTHR34075:SF5">
    <property type="entry name" value="BLR3430 PROTEIN"/>
    <property type="match status" value="1"/>
</dbReference>
<proteinExistence type="predicted"/>
<dbReference type="EMBL" id="LR134356">
    <property type="protein sequence ID" value="VEG52083.1"/>
    <property type="molecule type" value="Genomic_DNA"/>
</dbReference>
<feature type="domain" description="ChsH2 C-terminal OB-fold" evidence="1">
    <location>
        <begin position="30"/>
        <end position="93"/>
    </location>
</feature>
<evidence type="ECO:0000259" key="1">
    <source>
        <dbReference type="Pfam" id="PF01796"/>
    </source>
</evidence>
<dbReference type="PANTHER" id="PTHR34075">
    <property type="entry name" value="BLR3430 PROTEIN"/>
    <property type="match status" value="1"/>
</dbReference>
<name>A0A3S4RJG5_MYCAU</name>
<organism evidence="3 4">
    <name type="scientific">Mycolicibacterium aurum</name>
    <name type="common">Mycobacterium aurum</name>
    <dbReference type="NCBI Taxonomy" id="1791"/>
    <lineage>
        <taxon>Bacteria</taxon>
        <taxon>Bacillati</taxon>
        <taxon>Actinomycetota</taxon>
        <taxon>Actinomycetes</taxon>
        <taxon>Mycobacteriales</taxon>
        <taxon>Mycobacteriaceae</taxon>
        <taxon>Mycolicibacterium</taxon>
    </lineage>
</organism>
<dbReference type="STRING" id="1791.GCA_001049355_00152"/>
<dbReference type="Pfam" id="PF01796">
    <property type="entry name" value="OB_ChsH2_C"/>
    <property type="match status" value="1"/>
</dbReference>
<dbReference type="OrthoDB" id="7470921at2"/>
<dbReference type="InterPro" id="IPR002878">
    <property type="entry name" value="ChsH2_C"/>
</dbReference>
<dbReference type="Pfam" id="PF12172">
    <property type="entry name" value="zf-ChsH2"/>
    <property type="match status" value="1"/>
</dbReference>
<dbReference type="Proteomes" id="UP000279306">
    <property type="component" value="Chromosome"/>
</dbReference>
<dbReference type="InterPro" id="IPR022002">
    <property type="entry name" value="ChsH2_Znr"/>
</dbReference>
<gene>
    <name evidence="3" type="ORF">NCTC10437_01199</name>
</gene>
<keyword evidence="4" id="KW-1185">Reference proteome</keyword>
<reference evidence="3 4" key="1">
    <citation type="submission" date="2018-12" db="EMBL/GenBank/DDBJ databases">
        <authorList>
            <consortium name="Pathogen Informatics"/>
        </authorList>
    </citation>
    <scope>NUCLEOTIDE SEQUENCE [LARGE SCALE GENOMIC DNA]</scope>
    <source>
        <strain evidence="3 4">NCTC10437</strain>
    </source>
</reference>
<dbReference type="KEGG" id="mauu:NCTC10437_01199"/>
<dbReference type="InterPro" id="IPR012340">
    <property type="entry name" value="NA-bd_OB-fold"/>
</dbReference>
<dbReference type="InterPro" id="IPR052513">
    <property type="entry name" value="Thioester_dehydratase-like"/>
</dbReference>
<evidence type="ECO:0000259" key="2">
    <source>
        <dbReference type="Pfam" id="PF12172"/>
    </source>
</evidence>
<sequence length="101" mass="10961">MLVPRCASCLLWVSPPQADCPECGSDLAPQPVSGRGEVFTYTVNHHPFNPAIPVPYVIAIVLLDEQDDLRVVTNIIDCEPDSVRIGMRVTAVGDGREFAPT</sequence>
<evidence type="ECO:0000313" key="4">
    <source>
        <dbReference type="Proteomes" id="UP000279306"/>
    </source>
</evidence>
<evidence type="ECO:0000313" key="3">
    <source>
        <dbReference type="EMBL" id="VEG52083.1"/>
    </source>
</evidence>
<protein>
    <submittedName>
        <fullName evidence="3">Putative nucleic-acid-binding protein containing a Zn-ribbon</fullName>
    </submittedName>
</protein>
<dbReference type="AlphaFoldDB" id="A0A3S4RJG5"/>
<accession>A0A3S4RJG5</accession>